<reference evidence="2" key="1">
    <citation type="submission" date="2021-06" db="EMBL/GenBank/DDBJ databases">
        <authorList>
            <person name="Hodson N. C."/>
            <person name="Mongue J. A."/>
            <person name="Jaron S. K."/>
        </authorList>
    </citation>
    <scope>NUCLEOTIDE SEQUENCE</scope>
</reference>
<protein>
    <recommendedName>
        <fullName evidence="1">Farnesoic acid O-methyl transferase domain-containing protein</fullName>
    </recommendedName>
</protein>
<evidence type="ECO:0000313" key="3">
    <source>
        <dbReference type="Proteomes" id="UP000708208"/>
    </source>
</evidence>
<dbReference type="AlphaFoldDB" id="A0A8J2KUZ3"/>
<sequence>MPAEIQTEDKLEYQFFPVRNFEVNLTVKAPHDAHIALAPGASADGPIIEIFLGGWDGQKSAIRLNKEKPDKAQVDTPDIVTAEEARDFVVKGNVDGLVEVYLKGAPEPFLSWQDPEPFPITHFGLRTAWGASGEWKVDGVKEVQTPDSNDYTFLPLHGGSLTFDVKAQSNAHIALASGPVDEPPLYEIFLGGWDNTKSAIRLNKEKPDKAEAATEQIVTDGEHRRFLVRWNYSGIEVIRGGEDVAVLSWNNEDPHVITHYGIRTGWGATGEWTIHDSLAPPLADRPKRETEPAEVVTTTEEVISTVTIEGVSWAPGSNGTAGEGSLVGGQDNGEDMIVARGNFEGALLPGKLIPSHGVMYVPWGGEEHGLEEYETLIVPADAVSWVASSGGEIHQNAIPAGVTLDGETLFVGRTQHEDTLTVGKVHPSHGTLYIAYGGAEIGFDNYELLVLN</sequence>
<dbReference type="PANTHER" id="PTHR36695">
    <property type="entry name" value="AGAP008648-PA"/>
    <property type="match status" value="1"/>
</dbReference>
<dbReference type="InterPro" id="IPR022041">
    <property type="entry name" value="Methyltransf_FA"/>
</dbReference>
<dbReference type="Pfam" id="PF12248">
    <property type="entry name" value="Methyltransf_FA"/>
    <property type="match status" value="2"/>
</dbReference>
<keyword evidence="3" id="KW-1185">Reference proteome</keyword>
<feature type="domain" description="Farnesoic acid O-methyl transferase" evidence="1">
    <location>
        <begin position="10"/>
        <end position="139"/>
    </location>
</feature>
<name>A0A8J2KUZ3_9HEXA</name>
<dbReference type="Pfam" id="PF11901">
    <property type="entry name" value="DM9"/>
    <property type="match status" value="1"/>
</dbReference>
<comment type="caution">
    <text evidence="2">The sequence shown here is derived from an EMBL/GenBank/DDBJ whole genome shotgun (WGS) entry which is preliminary data.</text>
</comment>
<dbReference type="OrthoDB" id="2142040at2759"/>
<feature type="domain" description="Farnesoic acid O-methyl transferase" evidence="1">
    <location>
        <begin position="150"/>
        <end position="276"/>
    </location>
</feature>
<dbReference type="InterPro" id="IPR006616">
    <property type="entry name" value="DM9_repeat"/>
</dbReference>
<dbReference type="PANTHER" id="PTHR36695:SF12">
    <property type="entry name" value="AGAP008648-PA"/>
    <property type="match status" value="1"/>
</dbReference>
<gene>
    <name evidence="2" type="ORF">AFUS01_LOCUS21346</name>
</gene>
<dbReference type="Proteomes" id="UP000708208">
    <property type="component" value="Unassembled WGS sequence"/>
</dbReference>
<evidence type="ECO:0000259" key="1">
    <source>
        <dbReference type="Pfam" id="PF12248"/>
    </source>
</evidence>
<accession>A0A8J2KUZ3</accession>
<proteinExistence type="predicted"/>
<dbReference type="EMBL" id="CAJVCH010239062">
    <property type="protein sequence ID" value="CAG7732865.1"/>
    <property type="molecule type" value="Genomic_DNA"/>
</dbReference>
<evidence type="ECO:0000313" key="2">
    <source>
        <dbReference type="EMBL" id="CAG7732865.1"/>
    </source>
</evidence>
<dbReference type="SMART" id="SM00696">
    <property type="entry name" value="DM9"/>
    <property type="match status" value="2"/>
</dbReference>
<organism evidence="2 3">
    <name type="scientific">Allacma fusca</name>
    <dbReference type="NCBI Taxonomy" id="39272"/>
    <lineage>
        <taxon>Eukaryota</taxon>
        <taxon>Metazoa</taxon>
        <taxon>Ecdysozoa</taxon>
        <taxon>Arthropoda</taxon>
        <taxon>Hexapoda</taxon>
        <taxon>Collembola</taxon>
        <taxon>Symphypleona</taxon>
        <taxon>Sminthuridae</taxon>
        <taxon>Allacma</taxon>
    </lineage>
</organism>